<feature type="domain" description="TECPR1-like DysF" evidence="7">
    <location>
        <begin position="306"/>
        <end position="696"/>
    </location>
</feature>
<feature type="transmembrane region" description="Helical" evidence="6">
    <location>
        <begin position="456"/>
        <end position="475"/>
    </location>
</feature>
<feature type="compositionally biased region" description="Polar residues" evidence="5">
    <location>
        <begin position="236"/>
        <end position="248"/>
    </location>
</feature>
<accession>A0A2U3ELJ3</accession>
<sequence>MVGRASVVLRLDYIVRRIAQQLTLRLVLPGSGGDGPSCRDDLVNPPKSDLLSGVLGDEGRLYDRGLSRTQCDKLGLDGDAGVFIFVNLNICRLSRAVSKVLVESTSLAPCHAFNARRAVGAVGSLPPVPHRPKWAPTQPQASIPARTDLMARPPFHDLDIIIPTLTLGVPFQSSQSSAPRDTRKSTESSRNVLRPPAGNLTPALPRDSRRAVMDDYTAEVMASGNDTPAPRLLPARNQNESGTSTPRSGSGLRGGFAAIREKAGFQDRLMERLLQQVIPADDDHGSDAPIVAPEASDSAFAQRPSFNLTTMSYNFRHFNARIGVVFQFQADAVRLFSWAQPSHTLSFLAVYSFVCLDPYLLPALPMVVLVLAVLVPSFVARHPAPPKGTLSSEQSIGYSAQGPPLAPAATVRPAKELSKDFFRNMRDLQNSMGDFSHAHDKIVELLVPVTNFSDEALSSTVFLFLCGGAVAMTLASHVIPWRLLFLAGGWALVVSGHPAVKPLLAAQHQQHVQPREERAKTWLDHWIADDVILDSAPETREVEIFELQRMSDDAWRRPSHGGGEWEPWLFSPSPFDPLSQPRIAGERPRGSRFFEDVLPPHGWEWSEKKWALDLWSRDWVEERIITGVEVETEGERWVYDIYDDGEDLRTGVVEQPEKSGPGGGKLKARQHPQPSWEEGEDSSERRGRWRRRRWVRLVKRRAAPATATS</sequence>
<dbReference type="PANTHER" id="PTHR28304:SF2">
    <property type="entry name" value="PEROXISOMAL MEMBRANE PROTEIN PEX29"/>
    <property type="match status" value="1"/>
</dbReference>
<dbReference type="Pfam" id="PF06398">
    <property type="entry name" value="Pex24p"/>
    <property type="match status" value="1"/>
</dbReference>
<dbReference type="EMBL" id="LCWV01000002">
    <property type="protein sequence ID" value="PWI75386.1"/>
    <property type="molecule type" value="Genomic_DNA"/>
</dbReference>
<keyword evidence="4 6" id="KW-0472">Membrane</keyword>
<evidence type="ECO:0000256" key="4">
    <source>
        <dbReference type="ARBA" id="ARBA00023136"/>
    </source>
</evidence>
<evidence type="ECO:0000256" key="2">
    <source>
        <dbReference type="ARBA" id="ARBA00022692"/>
    </source>
</evidence>
<feature type="region of interest" description="Disordered" evidence="5">
    <location>
        <begin position="171"/>
        <end position="209"/>
    </location>
</feature>
<dbReference type="GO" id="GO:0005778">
    <property type="term" value="C:peroxisomal membrane"/>
    <property type="evidence" value="ECO:0007669"/>
    <property type="project" value="TreeGrafter"/>
</dbReference>
<keyword evidence="3 6" id="KW-1133">Transmembrane helix</keyword>
<dbReference type="AlphaFoldDB" id="A0A2U3ELJ3"/>
<name>A0A2U3ELJ3_PURLI</name>
<keyword evidence="2 6" id="KW-0812">Transmembrane</keyword>
<comment type="caution">
    <text evidence="8">The sequence shown here is derived from an EMBL/GenBank/DDBJ whole genome shotgun (WGS) entry which is preliminary data.</text>
</comment>
<dbReference type="GO" id="GO:0007031">
    <property type="term" value="P:peroxisome organization"/>
    <property type="evidence" value="ECO:0007669"/>
    <property type="project" value="UniProtKB-ARBA"/>
</dbReference>
<evidence type="ECO:0000256" key="5">
    <source>
        <dbReference type="SAM" id="MobiDB-lite"/>
    </source>
</evidence>
<evidence type="ECO:0000256" key="6">
    <source>
        <dbReference type="SAM" id="Phobius"/>
    </source>
</evidence>
<evidence type="ECO:0000256" key="3">
    <source>
        <dbReference type="ARBA" id="ARBA00022989"/>
    </source>
</evidence>
<evidence type="ECO:0000313" key="8">
    <source>
        <dbReference type="EMBL" id="PWI75386.1"/>
    </source>
</evidence>
<dbReference type="Proteomes" id="UP000245956">
    <property type="component" value="Unassembled WGS sequence"/>
</dbReference>
<organism evidence="8 9">
    <name type="scientific">Purpureocillium lilacinum</name>
    <name type="common">Paecilomyces lilacinus</name>
    <dbReference type="NCBI Taxonomy" id="33203"/>
    <lineage>
        <taxon>Eukaryota</taxon>
        <taxon>Fungi</taxon>
        <taxon>Dikarya</taxon>
        <taxon>Ascomycota</taxon>
        <taxon>Pezizomycotina</taxon>
        <taxon>Sordariomycetes</taxon>
        <taxon>Hypocreomycetidae</taxon>
        <taxon>Hypocreales</taxon>
        <taxon>Ophiocordycipitaceae</taxon>
        <taxon>Purpureocillium</taxon>
    </lineage>
</organism>
<reference evidence="8 9" key="1">
    <citation type="journal article" date="2016" name="Front. Microbiol.">
        <title>Genome and transcriptome sequences reveal the specific parasitism of the nematophagous Purpureocillium lilacinum 36-1.</title>
        <authorList>
            <person name="Xie J."/>
            <person name="Li S."/>
            <person name="Mo C."/>
            <person name="Xiao X."/>
            <person name="Peng D."/>
            <person name="Wang G."/>
            <person name="Xiao Y."/>
        </authorList>
    </citation>
    <scope>NUCLEOTIDE SEQUENCE [LARGE SCALE GENOMIC DNA]</scope>
    <source>
        <strain evidence="8 9">36-1</strain>
    </source>
</reference>
<feature type="region of interest" description="Disordered" evidence="5">
    <location>
        <begin position="652"/>
        <end position="688"/>
    </location>
</feature>
<evidence type="ECO:0000256" key="1">
    <source>
        <dbReference type="ARBA" id="ARBA00004141"/>
    </source>
</evidence>
<feature type="transmembrane region" description="Helical" evidence="6">
    <location>
        <begin position="359"/>
        <end position="380"/>
    </location>
</feature>
<evidence type="ECO:0000313" key="9">
    <source>
        <dbReference type="Proteomes" id="UP000245956"/>
    </source>
</evidence>
<dbReference type="InterPro" id="IPR052816">
    <property type="entry name" value="Peroxisomal_Membrane_PEX28-32"/>
</dbReference>
<evidence type="ECO:0000259" key="7">
    <source>
        <dbReference type="Pfam" id="PF06398"/>
    </source>
</evidence>
<dbReference type="InterPro" id="IPR010482">
    <property type="entry name" value="TECPR1-like_DysF"/>
</dbReference>
<dbReference type="PANTHER" id="PTHR28304">
    <property type="entry name" value="PEROXISOMAL MEMBRANE PROTEIN PEX29"/>
    <property type="match status" value="1"/>
</dbReference>
<gene>
    <name evidence="8" type="ORF">PCL_06044</name>
</gene>
<proteinExistence type="predicted"/>
<comment type="subcellular location">
    <subcellularLocation>
        <location evidence="1">Membrane</location>
        <topology evidence="1">Multi-pass membrane protein</topology>
    </subcellularLocation>
</comment>
<feature type="region of interest" description="Disordered" evidence="5">
    <location>
        <begin position="221"/>
        <end position="253"/>
    </location>
</feature>
<protein>
    <recommendedName>
        <fullName evidence="7">TECPR1-like DysF domain-containing protein</fullName>
    </recommendedName>
</protein>